<protein>
    <submittedName>
        <fullName evidence="1">Uncharacterized protein</fullName>
    </submittedName>
</protein>
<dbReference type="AlphaFoldDB" id="A0AAV4FRT3"/>
<reference evidence="1 2" key="1">
    <citation type="journal article" date="2021" name="Elife">
        <title>Chloroplast acquisition without the gene transfer in kleptoplastic sea slugs, Plakobranchus ocellatus.</title>
        <authorList>
            <person name="Maeda T."/>
            <person name="Takahashi S."/>
            <person name="Yoshida T."/>
            <person name="Shimamura S."/>
            <person name="Takaki Y."/>
            <person name="Nagai Y."/>
            <person name="Toyoda A."/>
            <person name="Suzuki Y."/>
            <person name="Arimoto A."/>
            <person name="Ishii H."/>
            <person name="Satoh N."/>
            <person name="Nishiyama T."/>
            <person name="Hasebe M."/>
            <person name="Maruyama T."/>
            <person name="Minagawa J."/>
            <person name="Obokata J."/>
            <person name="Shigenobu S."/>
        </authorList>
    </citation>
    <scope>NUCLEOTIDE SEQUENCE [LARGE SCALE GENOMIC DNA]</scope>
</reference>
<evidence type="ECO:0000313" key="2">
    <source>
        <dbReference type="Proteomes" id="UP000762676"/>
    </source>
</evidence>
<accession>A0AAV4FRT3</accession>
<evidence type="ECO:0000313" key="1">
    <source>
        <dbReference type="EMBL" id="GFR75929.1"/>
    </source>
</evidence>
<name>A0AAV4FRT3_9GAST</name>
<gene>
    <name evidence="1" type="ORF">ElyMa_002199800</name>
</gene>
<comment type="caution">
    <text evidence="1">The sequence shown here is derived from an EMBL/GenBank/DDBJ whole genome shotgun (WGS) entry which is preliminary data.</text>
</comment>
<dbReference type="Proteomes" id="UP000762676">
    <property type="component" value="Unassembled WGS sequence"/>
</dbReference>
<sequence>MVISNSKSEDMIMMTQVATTKMVVVTTMMMVVALIITMVAMIQVHREVQLANQGCRNMRPSKSKALGLRKCTALHGRRTTKVSGYSRCRLTA</sequence>
<keyword evidence="2" id="KW-1185">Reference proteome</keyword>
<proteinExistence type="predicted"/>
<organism evidence="1 2">
    <name type="scientific">Elysia marginata</name>
    <dbReference type="NCBI Taxonomy" id="1093978"/>
    <lineage>
        <taxon>Eukaryota</taxon>
        <taxon>Metazoa</taxon>
        <taxon>Spiralia</taxon>
        <taxon>Lophotrochozoa</taxon>
        <taxon>Mollusca</taxon>
        <taxon>Gastropoda</taxon>
        <taxon>Heterobranchia</taxon>
        <taxon>Euthyneura</taxon>
        <taxon>Panpulmonata</taxon>
        <taxon>Sacoglossa</taxon>
        <taxon>Placobranchoidea</taxon>
        <taxon>Plakobranchidae</taxon>
        <taxon>Elysia</taxon>
    </lineage>
</organism>
<dbReference type="EMBL" id="BMAT01004568">
    <property type="protein sequence ID" value="GFR75929.1"/>
    <property type="molecule type" value="Genomic_DNA"/>
</dbReference>